<protein>
    <submittedName>
        <fullName evidence="1">Uncharacterized protein</fullName>
    </submittedName>
</protein>
<name>A0A0H2RNC5_9AGAM</name>
<organism evidence="1 2">
    <name type="scientific">Schizopora paradoxa</name>
    <dbReference type="NCBI Taxonomy" id="27342"/>
    <lineage>
        <taxon>Eukaryota</taxon>
        <taxon>Fungi</taxon>
        <taxon>Dikarya</taxon>
        <taxon>Basidiomycota</taxon>
        <taxon>Agaricomycotina</taxon>
        <taxon>Agaricomycetes</taxon>
        <taxon>Hymenochaetales</taxon>
        <taxon>Schizoporaceae</taxon>
        <taxon>Schizopora</taxon>
    </lineage>
</organism>
<dbReference type="Proteomes" id="UP000053477">
    <property type="component" value="Unassembled WGS sequence"/>
</dbReference>
<proteinExistence type="predicted"/>
<dbReference type="EMBL" id="KQ086214">
    <property type="protein sequence ID" value="KLO06356.1"/>
    <property type="molecule type" value="Genomic_DNA"/>
</dbReference>
<reference evidence="1 2" key="1">
    <citation type="submission" date="2015-04" db="EMBL/GenBank/DDBJ databases">
        <title>Complete genome sequence of Schizopora paradoxa KUC8140, a cosmopolitan wood degrader in East Asia.</title>
        <authorList>
            <consortium name="DOE Joint Genome Institute"/>
            <person name="Min B."/>
            <person name="Park H."/>
            <person name="Jang Y."/>
            <person name="Kim J.-J."/>
            <person name="Kim K.H."/>
            <person name="Pangilinan J."/>
            <person name="Lipzen A."/>
            <person name="Riley R."/>
            <person name="Grigoriev I.V."/>
            <person name="Spatafora J.W."/>
            <person name="Choi I.-G."/>
        </authorList>
    </citation>
    <scope>NUCLEOTIDE SEQUENCE [LARGE SCALE GENOMIC DNA]</scope>
    <source>
        <strain evidence="1 2">KUC8140</strain>
    </source>
</reference>
<gene>
    <name evidence="1" type="ORF">SCHPADRAFT_693044</name>
</gene>
<dbReference type="STRING" id="27342.A0A0H2RNC5"/>
<dbReference type="InParanoid" id="A0A0H2RNC5"/>
<dbReference type="AlphaFoldDB" id="A0A0H2RNC5"/>
<evidence type="ECO:0000313" key="1">
    <source>
        <dbReference type="EMBL" id="KLO06356.1"/>
    </source>
</evidence>
<dbReference type="OrthoDB" id="3256367at2759"/>
<keyword evidence="2" id="KW-1185">Reference proteome</keyword>
<accession>A0A0H2RNC5</accession>
<sequence length="373" mass="41958">MDMKSVDVKKSLVFPRGISVTAGVPRPFPRRDSQKTRHLFDDERIDHASLALCLTSRHFLSLAQPTLYRAPFLAGRRRVYRFAQTLRDNPQLAKHVIHLAITDVAHPSRESQMEGAAVEDEGGDGSGSSVEILPAFAFAFPATRQGRLDRLQMLAQWMETRANAINAFRVAFLHILEQTAPQLRSLAILFYLIYDRNSDSGLSNGLSLPYPQLTELTVREEFLSLSWPSLQMPSLQDLQIAGGNPPYPHGLFEVLPDGCLQLTRLRLSEPFIDEEVASELKKIFLHEGTCAKGERRADMIGQPLPSLKIVLQPCLLRASRPQSLDVMECLREIEARVDMFELREPSDRSSDRYPFAEAASEWDARLQSCSEGT</sequence>
<evidence type="ECO:0000313" key="2">
    <source>
        <dbReference type="Proteomes" id="UP000053477"/>
    </source>
</evidence>